<reference evidence="3 4" key="1">
    <citation type="submission" date="2015-06" db="EMBL/GenBank/DDBJ databases">
        <authorList>
            <person name="Hoefler B.C."/>
            <person name="Straight P.D."/>
        </authorList>
    </citation>
    <scope>NUCLEOTIDE SEQUENCE [LARGE SCALE GENOMIC DNA]</scope>
    <source>
        <strain evidence="3 4">NRRL 3427</strain>
    </source>
</reference>
<dbReference type="Gene3D" id="3.20.20.70">
    <property type="entry name" value="Aldolase class I"/>
    <property type="match status" value="1"/>
</dbReference>
<dbReference type="PROSITE" id="PS50991">
    <property type="entry name" value="PYR_CT"/>
    <property type="match status" value="1"/>
</dbReference>
<dbReference type="InterPro" id="IPR013785">
    <property type="entry name" value="Aldolase_TIM"/>
</dbReference>
<feature type="domain" description="Pyruvate carboxyltransferase" evidence="2">
    <location>
        <begin position="1"/>
        <end position="261"/>
    </location>
</feature>
<gene>
    <name evidence="3" type="ORF">ADK34_40780</name>
</gene>
<dbReference type="PATRIC" id="fig|1938.6.peg.8780"/>
<dbReference type="Proteomes" id="UP000037023">
    <property type="component" value="Unassembled WGS sequence"/>
</dbReference>
<organism evidence="3 4">
    <name type="scientific">Streptomyces viridochromogenes</name>
    <dbReference type="NCBI Taxonomy" id="1938"/>
    <lineage>
        <taxon>Bacteria</taxon>
        <taxon>Bacillati</taxon>
        <taxon>Actinomycetota</taxon>
        <taxon>Actinomycetes</taxon>
        <taxon>Kitasatosporales</taxon>
        <taxon>Streptomycetaceae</taxon>
        <taxon>Streptomyces</taxon>
    </lineage>
</organism>
<evidence type="ECO:0000256" key="1">
    <source>
        <dbReference type="ARBA" id="ARBA00022679"/>
    </source>
</evidence>
<name>A0A0L8J0H5_STRVR</name>
<dbReference type="PANTHER" id="PTHR42880:SF1">
    <property type="entry name" value="ISOPROPYLMALATE_HOMOCITRATE_CITRAMALATE SYNTHASE FAMILY PROTEIN"/>
    <property type="match status" value="1"/>
</dbReference>
<protein>
    <recommendedName>
        <fullName evidence="2">Pyruvate carboxyltransferase domain-containing protein</fullName>
    </recommendedName>
</protein>
<sequence>MTLLDCTLRTGGQLTGGSVPPALAADYLAVCGRVGVDIVELGTVHDPDGPGAPFGDLLPVPLPEDHDERYGPRFSVLLDTALLPVTDTAATAAAGRIAEALAAGSAPVGLVRLAVRYDRVARVAAPLHRLREAGLGVCLFLTDIDLASYPELDRCLGEAAALGPLDAVFLVDSLGSFRPERVIELVQSTRAAVTAPVGIHAHDNQGFALHNTVVAGSAGATWQDTAVHGIGPGAGLTRTEQLLALLGAAPADLTPLLALIATHVAPLKRRYGWGAGPRQVMAGLARIPVSAVRGLDPHAGP</sequence>
<dbReference type="EMBL" id="LGUP01000417">
    <property type="protein sequence ID" value="KOG07156.1"/>
    <property type="molecule type" value="Genomic_DNA"/>
</dbReference>
<dbReference type="AlphaFoldDB" id="A0A0L8J0H5"/>
<dbReference type="PANTHER" id="PTHR42880">
    <property type="entry name" value="HOMOCITRATE SYNTHASE"/>
    <property type="match status" value="1"/>
</dbReference>
<dbReference type="GO" id="GO:0016740">
    <property type="term" value="F:transferase activity"/>
    <property type="evidence" value="ECO:0007669"/>
    <property type="project" value="UniProtKB-KW"/>
</dbReference>
<dbReference type="InterPro" id="IPR000891">
    <property type="entry name" value="PYR_CT"/>
</dbReference>
<evidence type="ECO:0000313" key="4">
    <source>
        <dbReference type="Proteomes" id="UP000037023"/>
    </source>
</evidence>
<accession>A0A0L8J0H5</accession>
<dbReference type="Pfam" id="PF00682">
    <property type="entry name" value="HMGL-like"/>
    <property type="match status" value="1"/>
</dbReference>
<dbReference type="RefSeq" id="WP_033202849.1">
    <property type="nucleotide sequence ID" value="NZ_LGUP01000417.1"/>
</dbReference>
<proteinExistence type="predicted"/>
<comment type="caution">
    <text evidence="3">The sequence shown here is derived from an EMBL/GenBank/DDBJ whole genome shotgun (WGS) entry which is preliminary data.</text>
</comment>
<keyword evidence="1" id="KW-0808">Transferase</keyword>
<evidence type="ECO:0000313" key="3">
    <source>
        <dbReference type="EMBL" id="KOG07156.1"/>
    </source>
</evidence>
<dbReference type="OrthoDB" id="9803573at2"/>
<dbReference type="SUPFAM" id="SSF51569">
    <property type="entry name" value="Aldolase"/>
    <property type="match status" value="1"/>
</dbReference>
<evidence type="ECO:0000259" key="2">
    <source>
        <dbReference type="PROSITE" id="PS50991"/>
    </source>
</evidence>